<gene>
    <name evidence="11" type="ORF">ACFFSY_09520</name>
</gene>
<evidence type="ECO:0000256" key="4">
    <source>
        <dbReference type="ARBA" id="ARBA00023012"/>
    </source>
</evidence>
<dbReference type="InterPro" id="IPR051552">
    <property type="entry name" value="HptR"/>
</dbReference>
<dbReference type="PANTHER" id="PTHR42713">
    <property type="entry name" value="HISTIDINE KINASE-RELATED"/>
    <property type="match status" value="1"/>
</dbReference>
<evidence type="ECO:0000259" key="9">
    <source>
        <dbReference type="PROSITE" id="PS01124"/>
    </source>
</evidence>
<evidence type="ECO:0000313" key="12">
    <source>
        <dbReference type="Proteomes" id="UP001589747"/>
    </source>
</evidence>
<keyword evidence="7" id="KW-0804">Transcription</keyword>
<keyword evidence="5" id="KW-0805">Transcription regulation</keyword>
<evidence type="ECO:0000256" key="8">
    <source>
        <dbReference type="PROSITE-ProRule" id="PRU00169"/>
    </source>
</evidence>
<evidence type="ECO:0000256" key="6">
    <source>
        <dbReference type="ARBA" id="ARBA00023125"/>
    </source>
</evidence>
<dbReference type="PRINTS" id="PR00032">
    <property type="entry name" value="HTHARAC"/>
</dbReference>
<dbReference type="Pfam" id="PF12833">
    <property type="entry name" value="HTH_18"/>
    <property type="match status" value="1"/>
</dbReference>
<dbReference type="PROSITE" id="PS01124">
    <property type="entry name" value="HTH_ARAC_FAMILY_2"/>
    <property type="match status" value="1"/>
</dbReference>
<dbReference type="InterPro" id="IPR020449">
    <property type="entry name" value="Tscrpt_reg_AraC-type_HTH"/>
</dbReference>
<reference evidence="11 12" key="1">
    <citation type="submission" date="2024-09" db="EMBL/GenBank/DDBJ databases">
        <authorList>
            <person name="Sun Q."/>
            <person name="Mori K."/>
        </authorList>
    </citation>
    <scope>NUCLEOTIDE SEQUENCE [LARGE SCALE GENOMIC DNA]</scope>
    <source>
        <strain evidence="11 12">TISTR 2452</strain>
    </source>
</reference>
<keyword evidence="3 8" id="KW-0597">Phosphoprotein</keyword>
<dbReference type="InterPro" id="IPR001789">
    <property type="entry name" value="Sig_transdc_resp-reg_receiver"/>
</dbReference>
<dbReference type="SMART" id="SM00448">
    <property type="entry name" value="REC"/>
    <property type="match status" value="1"/>
</dbReference>
<evidence type="ECO:0000256" key="1">
    <source>
        <dbReference type="ARBA" id="ARBA00004496"/>
    </source>
</evidence>
<evidence type="ECO:0000256" key="3">
    <source>
        <dbReference type="ARBA" id="ARBA00022553"/>
    </source>
</evidence>
<accession>A0ABV5KLV7</accession>
<dbReference type="EMBL" id="JBHMDO010000017">
    <property type="protein sequence ID" value="MFB9326149.1"/>
    <property type="molecule type" value="Genomic_DNA"/>
</dbReference>
<comment type="subcellular location">
    <subcellularLocation>
        <location evidence="1">Cytoplasm</location>
    </subcellularLocation>
</comment>
<evidence type="ECO:0000256" key="5">
    <source>
        <dbReference type="ARBA" id="ARBA00023015"/>
    </source>
</evidence>
<evidence type="ECO:0000313" key="11">
    <source>
        <dbReference type="EMBL" id="MFB9326149.1"/>
    </source>
</evidence>
<dbReference type="SUPFAM" id="SSF46689">
    <property type="entry name" value="Homeodomain-like"/>
    <property type="match status" value="2"/>
</dbReference>
<proteinExistence type="predicted"/>
<feature type="domain" description="Response regulatory" evidence="10">
    <location>
        <begin position="8"/>
        <end position="125"/>
    </location>
</feature>
<keyword evidence="12" id="KW-1185">Reference proteome</keyword>
<dbReference type="RefSeq" id="WP_377493161.1">
    <property type="nucleotide sequence ID" value="NZ_JBHMDO010000017.1"/>
</dbReference>
<keyword evidence="6" id="KW-0238">DNA-binding</keyword>
<dbReference type="Gene3D" id="1.10.10.60">
    <property type="entry name" value="Homeodomain-like"/>
    <property type="match status" value="2"/>
</dbReference>
<comment type="caution">
    <text evidence="11">The sequence shown here is derived from an EMBL/GenBank/DDBJ whole genome shotgun (WGS) entry which is preliminary data.</text>
</comment>
<dbReference type="InterPro" id="IPR011006">
    <property type="entry name" value="CheY-like_superfamily"/>
</dbReference>
<dbReference type="Pfam" id="PF00072">
    <property type="entry name" value="Response_reg"/>
    <property type="match status" value="1"/>
</dbReference>
<dbReference type="CDD" id="cd17536">
    <property type="entry name" value="REC_YesN-like"/>
    <property type="match status" value="1"/>
</dbReference>
<feature type="modified residue" description="4-aspartylphosphate" evidence="8">
    <location>
        <position position="60"/>
    </location>
</feature>
<dbReference type="Gene3D" id="3.40.50.2300">
    <property type="match status" value="1"/>
</dbReference>
<dbReference type="SUPFAM" id="SSF52172">
    <property type="entry name" value="CheY-like"/>
    <property type="match status" value="1"/>
</dbReference>
<name>A0ABV5KLV7_9BACL</name>
<dbReference type="SMART" id="SM00342">
    <property type="entry name" value="HTH_ARAC"/>
    <property type="match status" value="1"/>
</dbReference>
<organism evidence="11 12">
    <name type="scientific">Paenibacillus aurantiacus</name>
    <dbReference type="NCBI Taxonomy" id="1936118"/>
    <lineage>
        <taxon>Bacteria</taxon>
        <taxon>Bacillati</taxon>
        <taxon>Bacillota</taxon>
        <taxon>Bacilli</taxon>
        <taxon>Bacillales</taxon>
        <taxon>Paenibacillaceae</taxon>
        <taxon>Paenibacillus</taxon>
    </lineage>
</organism>
<keyword evidence="4" id="KW-0902">Two-component regulatory system</keyword>
<sequence>MAARELCKVLIVDDEILIRQGIKHYMNWEQEGFCIAGEAGNGKEALELIEQVRPHIVLTDIVMPVMDGNELTKAVKASYPGIEVVVLSSFGDFDYVRATFQSGVADYILKPKLATEELLGVLRKTAGRIGSLASTDAEQREDSPDIRREIERMVAGYETELEQDVIRLAFPHGAFRLLGAEWPAHGQQSGSEAALKAFAEAAARTSEASAFELANIRMCAVQAGPNVALVVLNYDAAQAGREAAALADSVAAAIRAAVPLVFVALTEPFHDFRVLGEAYRGELRRLLEAGFYFPELRLLESGKLPASMATAPSFPLDRFAADLARRQFEAAFGQLRKHVDAISVSYTMDAFEYKSFLSNIIFNIIVLLGNAGYDVKPLERIKFASFNAINEARRASDAADRLFAFVEEAIRCADAGSAASDGGTGGANMKRLLDYMEAHYAEPLTLKEMAKHFHFNASYLSSYFSAHNPDGFAGHLNKIRIGKAAALLREGELAINEISGLVGYSDHSYFCKVFKKLTGRSPSSYRRELLS</sequence>
<dbReference type="PANTHER" id="PTHR42713:SF3">
    <property type="entry name" value="TRANSCRIPTIONAL REGULATORY PROTEIN HPTR"/>
    <property type="match status" value="1"/>
</dbReference>
<dbReference type="InterPro" id="IPR009057">
    <property type="entry name" value="Homeodomain-like_sf"/>
</dbReference>
<dbReference type="Proteomes" id="UP001589747">
    <property type="component" value="Unassembled WGS sequence"/>
</dbReference>
<dbReference type="InterPro" id="IPR018060">
    <property type="entry name" value="HTH_AraC"/>
</dbReference>
<protein>
    <submittedName>
        <fullName evidence="11">Response regulator</fullName>
    </submittedName>
</protein>
<evidence type="ECO:0000256" key="2">
    <source>
        <dbReference type="ARBA" id="ARBA00022490"/>
    </source>
</evidence>
<dbReference type="PROSITE" id="PS50110">
    <property type="entry name" value="RESPONSE_REGULATORY"/>
    <property type="match status" value="1"/>
</dbReference>
<evidence type="ECO:0000256" key="7">
    <source>
        <dbReference type="ARBA" id="ARBA00023163"/>
    </source>
</evidence>
<evidence type="ECO:0000259" key="10">
    <source>
        <dbReference type="PROSITE" id="PS50110"/>
    </source>
</evidence>
<feature type="domain" description="HTH araC/xylS-type" evidence="9">
    <location>
        <begin position="430"/>
        <end position="528"/>
    </location>
</feature>
<keyword evidence="2" id="KW-0963">Cytoplasm</keyword>